<reference evidence="2" key="1">
    <citation type="journal article" date="2014" name="Nat. Genet.">
        <title>Genome of the human hookworm Necator americanus.</title>
        <authorList>
            <person name="Tang Y.T."/>
            <person name="Gao X."/>
            <person name="Rosa B.A."/>
            <person name="Abubucker S."/>
            <person name="Hallsworth-Pepin K."/>
            <person name="Martin J."/>
            <person name="Tyagi R."/>
            <person name="Heizer E."/>
            <person name="Zhang X."/>
            <person name="Bhonagiri-Palsikar V."/>
            <person name="Minx P."/>
            <person name="Warren W.C."/>
            <person name="Wang Q."/>
            <person name="Zhan B."/>
            <person name="Hotez P.J."/>
            <person name="Sternberg P.W."/>
            <person name="Dougall A."/>
            <person name="Gaze S.T."/>
            <person name="Mulvenna J."/>
            <person name="Sotillo J."/>
            <person name="Ranganathan S."/>
            <person name="Rabelo E.M."/>
            <person name="Wilson R.K."/>
            <person name="Felgner P.L."/>
            <person name="Bethony J."/>
            <person name="Hawdon J.M."/>
            <person name="Gasser R.B."/>
            <person name="Loukas A."/>
            <person name="Mitreva M."/>
        </authorList>
    </citation>
    <scope>NUCLEOTIDE SEQUENCE [LARGE SCALE GENOMIC DNA]</scope>
</reference>
<evidence type="ECO:0000313" key="1">
    <source>
        <dbReference type="EMBL" id="ETN74779.1"/>
    </source>
</evidence>
<sequence length="149" mass="16649">MFCKSERYSKFLGLYKVVGKSGDPLSVATAVRVLGKFGGANRNMFTEPPNLKSHPKGDQPSYTIRVAFDRPNSSQAFFSTICGDVALTEIVSTALKQMRLDPTHAHYSPQVRQYAMELARSVLLCSISPIDLTEESKVVMKDLFKEHFK</sequence>
<organism evidence="1 2">
    <name type="scientific">Necator americanus</name>
    <name type="common">Human hookworm</name>
    <dbReference type="NCBI Taxonomy" id="51031"/>
    <lineage>
        <taxon>Eukaryota</taxon>
        <taxon>Metazoa</taxon>
        <taxon>Ecdysozoa</taxon>
        <taxon>Nematoda</taxon>
        <taxon>Chromadorea</taxon>
        <taxon>Rhabditida</taxon>
        <taxon>Rhabditina</taxon>
        <taxon>Rhabditomorpha</taxon>
        <taxon>Strongyloidea</taxon>
        <taxon>Ancylostomatidae</taxon>
        <taxon>Bunostominae</taxon>
        <taxon>Necator</taxon>
    </lineage>
</organism>
<dbReference type="KEGG" id="nai:NECAME_03911"/>
<proteinExistence type="predicted"/>
<dbReference type="Proteomes" id="UP000053676">
    <property type="component" value="Unassembled WGS sequence"/>
</dbReference>
<feature type="non-terminal residue" evidence="1">
    <location>
        <position position="149"/>
    </location>
</feature>
<dbReference type="EMBL" id="KI660334">
    <property type="protein sequence ID" value="ETN74779.1"/>
    <property type="molecule type" value="Genomic_DNA"/>
</dbReference>
<evidence type="ECO:0000313" key="2">
    <source>
        <dbReference type="Proteomes" id="UP000053676"/>
    </source>
</evidence>
<dbReference type="Pfam" id="PF20206">
    <property type="entry name" value="Tra1_ring"/>
    <property type="match status" value="1"/>
</dbReference>
<keyword evidence="2" id="KW-1185">Reference proteome</keyword>
<dbReference type="STRING" id="51031.W2SZR8"/>
<gene>
    <name evidence="1" type="ORF">NECAME_03911</name>
</gene>
<protein>
    <submittedName>
        <fullName evidence="1">Uncharacterized protein</fullName>
    </submittedName>
</protein>
<dbReference type="InterPro" id="IPR046805">
    <property type="entry name" value="Tra1_ring"/>
</dbReference>
<name>W2SZR8_NECAM</name>
<accession>W2SZR8</accession>
<dbReference type="AlphaFoldDB" id="W2SZR8"/>